<proteinExistence type="predicted"/>
<evidence type="ECO:0000313" key="3">
    <source>
        <dbReference type="Proteomes" id="UP000509667"/>
    </source>
</evidence>
<reference evidence="2 3" key="1">
    <citation type="submission" date="2020-07" db="EMBL/GenBank/DDBJ databases">
        <title>Halosimplex pelagicum sp. nov. and Halosimplex rubrum sp. nov., isolated from salted brown alga Laminaria, and emended description of the genus Halosimplex.</title>
        <authorList>
            <person name="Cui H."/>
        </authorList>
    </citation>
    <scope>NUCLEOTIDE SEQUENCE [LARGE SCALE GENOMIC DNA]</scope>
    <source>
        <strain evidence="2 3">R27</strain>
    </source>
</reference>
<gene>
    <name evidence="2" type="ORF">HZS55_04420</name>
</gene>
<dbReference type="RefSeq" id="WP_179910531.1">
    <property type="nucleotide sequence ID" value="NZ_CP058910.1"/>
</dbReference>
<organism evidence="2 3">
    <name type="scientific">Halosimplex rubrum</name>
    <dbReference type="NCBI Taxonomy" id="869889"/>
    <lineage>
        <taxon>Archaea</taxon>
        <taxon>Methanobacteriati</taxon>
        <taxon>Methanobacteriota</taxon>
        <taxon>Stenosarchaea group</taxon>
        <taxon>Halobacteria</taxon>
        <taxon>Halobacteriales</taxon>
        <taxon>Haloarculaceae</taxon>
        <taxon>Halosimplex</taxon>
    </lineage>
</organism>
<accession>A0A7D5T568</accession>
<feature type="domain" description="DUF8001" evidence="1">
    <location>
        <begin position="1"/>
        <end position="76"/>
    </location>
</feature>
<dbReference type="GeneID" id="56077081"/>
<dbReference type="OrthoDB" id="258836at2157"/>
<name>A0A7D5T568_9EURY</name>
<dbReference type="AlphaFoldDB" id="A0A7D5T568"/>
<evidence type="ECO:0000259" key="1">
    <source>
        <dbReference type="Pfam" id="PF26008"/>
    </source>
</evidence>
<protein>
    <recommendedName>
        <fullName evidence="1">DUF8001 domain-containing protein</fullName>
    </recommendedName>
</protein>
<dbReference type="Proteomes" id="UP000509667">
    <property type="component" value="Chromosome"/>
</dbReference>
<keyword evidence="3" id="KW-1185">Reference proteome</keyword>
<sequence>MADPPVVDAGALDADELLDRIKSEGRVRLRTDFLDAEHEVTLRWDGEVFYCDTPTRLHRHETESAMRTCLIEQGYGR</sequence>
<dbReference type="InterPro" id="IPR058314">
    <property type="entry name" value="DUF8001"/>
</dbReference>
<dbReference type="KEGG" id="hrr:HZS55_04420"/>
<dbReference type="EMBL" id="CP058910">
    <property type="protein sequence ID" value="QLH76595.1"/>
    <property type="molecule type" value="Genomic_DNA"/>
</dbReference>
<dbReference type="Pfam" id="PF26008">
    <property type="entry name" value="DUF8001"/>
    <property type="match status" value="1"/>
</dbReference>
<evidence type="ECO:0000313" key="2">
    <source>
        <dbReference type="EMBL" id="QLH76595.1"/>
    </source>
</evidence>